<dbReference type="PANTHER" id="PTHR12526:SF638">
    <property type="entry name" value="SPORE COAT PROTEIN SA"/>
    <property type="match status" value="1"/>
</dbReference>
<evidence type="ECO:0000313" key="3">
    <source>
        <dbReference type="EMBL" id="KYJ86321.1"/>
    </source>
</evidence>
<dbReference type="Pfam" id="PF00534">
    <property type="entry name" value="Glycos_transf_1"/>
    <property type="match status" value="1"/>
</dbReference>
<reference evidence="3 4" key="1">
    <citation type="submission" date="2015-11" db="EMBL/GenBank/DDBJ databases">
        <title>Draft genome of Sulfurovum riftiae 1812E, a member of the Epsilonproteobacteria isolated from the tube of the deep-sea hydrothermal vent tubewom Riftia pachyptila.</title>
        <authorList>
            <person name="Vetriani C."/>
            <person name="Giovannelli D."/>
        </authorList>
    </citation>
    <scope>NUCLEOTIDE SEQUENCE [LARGE SCALE GENOMIC DNA]</scope>
    <source>
        <strain evidence="3 4">1812E</strain>
    </source>
</reference>
<dbReference type="InterPro" id="IPR028098">
    <property type="entry name" value="Glyco_trans_4-like_N"/>
</dbReference>
<dbReference type="PANTHER" id="PTHR12526">
    <property type="entry name" value="GLYCOSYLTRANSFERASE"/>
    <property type="match status" value="1"/>
</dbReference>
<evidence type="ECO:0000259" key="1">
    <source>
        <dbReference type="Pfam" id="PF00534"/>
    </source>
</evidence>
<dbReference type="Pfam" id="PF13439">
    <property type="entry name" value="Glyco_transf_4"/>
    <property type="match status" value="1"/>
</dbReference>
<dbReference type="SUPFAM" id="SSF53756">
    <property type="entry name" value="UDP-Glycosyltransferase/glycogen phosphorylase"/>
    <property type="match status" value="1"/>
</dbReference>
<dbReference type="InterPro" id="IPR001296">
    <property type="entry name" value="Glyco_trans_1"/>
</dbReference>
<dbReference type="GO" id="GO:0016757">
    <property type="term" value="F:glycosyltransferase activity"/>
    <property type="evidence" value="ECO:0007669"/>
    <property type="project" value="InterPro"/>
</dbReference>
<name>A0A151CFM2_9BACT</name>
<dbReference type="AlphaFoldDB" id="A0A151CFM2"/>
<feature type="domain" description="Glycosyltransferase subfamily 4-like N-terminal" evidence="2">
    <location>
        <begin position="8"/>
        <end position="168"/>
    </location>
</feature>
<gene>
    <name evidence="3" type="ORF">AS592_05870</name>
</gene>
<sequence length="362" mass="41006">MFNSDLSGGAGKFIITLASALKKMHAEVHVMIYSDNIDYVIPEGIHFHLLNQNGELIKEKKKIVEAVKHKIGEIGKVDFLMSNSSPANRLLSMLDHPNIYHCVHSAETKTYEGFVGFFKEKWRKMKYKKLYSHKNLITVSKGLEAYILESIQAKPKSIQTIYNPFDFEEIHRLAKESVTEIPDIPYLIHVGRFDMVSKRHDILLKAYKQADVPHKLVLLGEGDDKVKIETLVRELGLQSKVLFQGYTDNPYVWLKHAELLVFSSDFEGFGRVLAEALIVGTPVVSTDCPSGPSEILTGVLKEFLVPPGNVNALALKIRQALQQYPDMEEIDMTCFRNDVIAKQYMSLIDSLPNIHYNKGDTL</sequence>
<organism evidence="3 4">
    <name type="scientific">Sulfurovum riftiae</name>
    <dbReference type="NCBI Taxonomy" id="1630136"/>
    <lineage>
        <taxon>Bacteria</taxon>
        <taxon>Pseudomonadati</taxon>
        <taxon>Campylobacterota</taxon>
        <taxon>Epsilonproteobacteria</taxon>
        <taxon>Campylobacterales</taxon>
        <taxon>Sulfurovaceae</taxon>
        <taxon>Sulfurovum</taxon>
    </lineage>
</organism>
<evidence type="ECO:0000313" key="4">
    <source>
        <dbReference type="Proteomes" id="UP000075359"/>
    </source>
</evidence>
<feature type="domain" description="Glycosyl transferase family 1" evidence="1">
    <location>
        <begin position="183"/>
        <end position="328"/>
    </location>
</feature>
<proteinExistence type="predicted"/>
<comment type="caution">
    <text evidence="3">The sequence shown here is derived from an EMBL/GenBank/DDBJ whole genome shotgun (WGS) entry which is preliminary data.</text>
</comment>
<dbReference type="Gene3D" id="3.40.50.2000">
    <property type="entry name" value="Glycogen Phosphorylase B"/>
    <property type="match status" value="2"/>
</dbReference>
<dbReference type="CDD" id="cd03811">
    <property type="entry name" value="GT4_GT28_WabH-like"/>
    <property type="match status" value="1"/>
</dbReference>
<dbReference type="Proteomes" id="UP000075359">
    <property type="component" value="Unassembled WGS sequence"/>
</dbReference>
<dbReference type="STRING" id="1630136.AS592_05870"/>
<protein>
    <recommendedName>
        <fullName evidence="5">Glycosyltransferase</fullName>
    </recommendedName>
</protein>
<evidence type="ECO:0008006" key="5">
    <source>
        <dbReference type="Google" id="ProtNLM"/>
    </source>
</evidence>
<evidence type="ECO:0000259" key="2">
    <source>
        <dbReference type="Pfam" id="PF13439"/>
    </source>
</evidence>
<accession>A0A151CFM2</accession>
<keyword evidence="4" id="KW-1185">Reference proteome</keyword>
<dbReference type="EMBL" id="LNKT01000034">
    <property type="protein sequence ID" value="KYJ86321.1"/>
    <property type="molecule type" value="Genomic_DNA"/>
</dbReference>